<evidence type="ECO:0000313" key="10">
    <source>
        <dbReference type="Proteomes" id="UP000249340"/>
    </source>
</evidence>
<reference evidence="10" key="1">
    <citation type="submission" date="2018-07" db="EMBL/GenBank/DDBJ databases">
        <title>Streptacidiphilus bronchialis DSM 106435 chromosome.</title>
        <authorList>
            <person name="Batra D."/>
            <person name="Gulvik C.A."/>
        </authorList>
    </citation>
    <scope>NUCLEOTIDE SEQUENCE [LARGE SCALE GENOMIC DNA]</scope>
    <source>
        <strain evidence="10">DSM 106435</strain>
    </source>
</reference>
<keyword evidence="7" id="KW-1133">Transmembrane helix</keyword>
<keyword evidence="2" id="KW-0732">Signal</keyword>
<comment type="similarity">
    <text evidence="1">Belongs to the thioredoxin family. DsbA subfamily.</text>
</comment>
<keyword evidence="10" id="KW-1185">Reference proteome</keyword>
<evidence type="ECO:0000259" key="8">
    <source>
        <dbReference type="Pfam" id="PF13462"/>
    </source>
</evidence>
<evidence type="ECO:0000313" key="9">
    <source>
        <dbReference type="EMBL" id="AXI77066.1"/>
    </source>
</evidence>
<dbReference type="OrthoDB" id="4135024at2"/>
<dbReference type="GO" id="GO:0016491">
    <property type="term" value="F:oxidoreductase activity"/>
    <property type="evidence" value="ECO:0007669"/>
    <property type="project" value="UniProtKB-KW"/>
</dbReference>
<name>A0A345STL1_9ACTN</name>
<evidence type="ECO:0000256" key="5">
    <source>
        <dbReference type="ARBA" id="ARBA00023284"/>
    </source>
</evidence>
<dbReference type="SUPFAM" id="SSF52833">
    <property type="entry name" value="Thioredoxin-like"/>
    <property type="match status" value="1"/>
</dbReference>
<dbReference type="InterPro" id="IPR012336">
    <property type="entry name" value="Thioredoxin-like_fold"/>
</dbReference>
<accession>A0A345STL1</accession>
<feature type="region of interest" description="Disordered" evidence="6">
    <location>
        <begin position="1"/>
        <end position="22"/>
    </location>
</feature>
<evidence type="ECO:0000256" key="6">
    <source>
        <dbReference type="SAM" id="MobiDB-lite"/>
    </source>
</evidence>
<dbReference type="RefSeq" id="WP_111490017.1">
    <property type="nucleotide sequence ID" value="NZ_CP031264.1"/>
</dbReference>
<evidence type="ECO:0000256" key="2">
    <source>
        <dbReference type="ARBA" id="ARBA00022729"/>
    </source>
</evidence>
<dbReference type="Pfam" id="PF13462">
    <property type="entry name" value="Thioredoxin_4"/>
    <property type="match status" value="1"/>
</dbReference>
<keyword evidence="4" id="KW-1015">Disulfide bond</keyword>
<dbReference type="Proteomes" id="UP000249340">
    <property type="component" value="Chromosome"/>
</dbReference>
<keyword evidence="7" id="KW-0472">Membrane</keyword>
<keyword evidence="3" id="KW-0560">Oxidoreductase</keyword>
<dbReference type="PANTHER" id="PTHR13887">
    <property type="entry name" value="GLUTATHIONE S-TRANSFERASE KAPPA"/>
    <property type="match status" value="1"/>
</dbReference>
<feature type="domain" description="Thioredoxin-like fold" evidence="8">
    <location>
        <begin position="74"/>
        <end position="235"/>
    </location>
</feature>
<evidence type="ECO:0000256" key="4">
    <source>
        <dbReference type="ARBA" id="ARBA00023157"/>
    </source>
</evidence>
<gene>
    <name evidence="9" type="ORF">C7M71_006000</name>
</gene>
<protein>
    <submittedName>
        <fullName evidence="9">DsbA family protein</fullName>
    </submittedName>
</protein>
<evidence type="ECO:0000256" key="1">
    <source>
        <dbReference type="ARBA" id="ARBA00005791"/>
    </source>
</evidence>
<dbReference type="InterPro" id="IPR036249">
    <property type="entry name" value="Thioredoxin-like_sf"/>
</dbReference>
<evidence type="ECO:0000256" key="3">
    <source>
        <dbReference type="ARBA" id="ARBA00023002"/>
    </source>
</evidence>
<dbReference type="AlphaFoldDB" id="A0A345STL1"/>
<feature type="compositionally biased region" description="Basic and acidic residues" evidence="6">
    <location>
        <begin position="10"/>
        <end position="22"/>
    </location>
</feature>
<sequence length="259" mass="27339">MSSSQQKNAAARERIQAARAEQVRRDRRRKQLIVGIAAVAVVAAGTGIGVAVQSHRAASDKPYLAPAHSSGTDGTVVVYGKPTAKATLQVYEDFRCPICARLEHSAGTAIQSLADQGTYKIEYHFGAFLDGNLGGHGSRSALNAAGAALNESTAKFKAFHDVLYANQPEETNDGFADPDTLLALADKVPGLKTAAFTKAVRDQSFEPWAQKVADAFYKSDVTGTPTLKLNGKTLTVVKQDGSTVTGDEFTALVDQALAG</sequence>
<organism evidence="9 10">
    <name type="scientific">Peterkaempfera bronchialis</name>
    <dbReference type="NCBI Taxonomy" id="2126346"/>
    <lineage>
        <taxon>Bacteria</taxon>
        <taxon>Bacillati</taxon>
        <taxon>Actinomycetota</taxon>
        <taxon>Actinomycetes</taxon>
        <taxon>Kitasatosporales</taxon>
        <taxon>Streptomycetaceae</taxon>
        <taxon>Peterkaempfera</taxon>
    </lineage>
</organism>
<dbReference type="KEGG" id="stri:C7M71_006000"/>
<feature type="transmembrane region" description="Helical" evidence="7">
    <location>
        <begin position="32"/>
        <end position="52"/>
    </location>
</feature>
<dbReference type="PANTHER" id="PTHR13887:SF14">
    <property type="entry name" value="DISULFIDE BOND FORMATION PROTEIN D"/>
    <property type="match status" value="1"/>
</dbReference>
<dbReference type="EMBL" id="CP031264">
    <property type="protein sequence ID" value="AXI77066.1"/>
    <property type="molecule type" value="Genomic_DNA"/>
</dbReference>
<keyword evidence="7" id="KW-0812">Transmembrane</keyword>
<evidence type="ECO:0000256" key="7">
    <source>
        <dbReference type="SAM" id="Phobius"/>
    </source>
</evidence>
<dbReference type="Gene3D" id="3.40.30.10">
    <property type="entry name" value="Glutaredoxin"/>
    <property type="match status" value="1"/>
</dbReference>
<keyword evidence="5" id="KW-0676">Redox-active center</keyword>
<proteinExistence type="inferred from homology"/>